<name>F0EX93_9NEIS</name>
<dbReference type="PANTHER" id="PTHR46558">
    <property type="entry name" value="TRACRIPTIONAL REGULATORY PROTEIN-RELATED-RELATED"/>
    <property type="match status" value="1"/>
</dbReference>
<dbReference type="AlphaFoldDB" id="F0EX93"/>
<gene>
    <name evidence="3" type="ORF">HMPREF9098_0470</name>
</gene>
<dbReference type="STRING" id="888741.HMPREF9098_0470"/>
<organism evidence="3 4">
    <name type="scientific">Kingella denitrificans ATCC 33394</name>
    <dbReference type="NCBI Taxonomy" id="888741"/>
    <lineage>
        <taxon>Bacteria</taxon>
        <taxon>Pseudomonadati</taxon>
        <taxon>Pseudomonadota</taxon>
        <taxon>Betaproteobacteria</taxon>
        <taxon>Neisseriales</taxon>
        <taxon>Neisseriaceae</taxon>
        <taxon>Kingella</taxon>
    </lineage>
</organism>
<dbReference type="Pfam" id="PF01381">
    <property type="entry name" value="HTH_3"/>
    <property type="match status" value="1"/>
</dbReference>
<dbReference type="Proteomes" id="UP000004088">
    <property type="component" value="Unassembled WGS sequence"/>
</dbReference>
<dbReference type="InterPro" id="IPR010982">
    <property type="entry name" value="Lambda_DNA-bd_dom_sf"/>
</dbReference>
<evidence type="ECO:0000259" key="2">
    <source>
        <dbReference type="PROSITE" id="PS50943"/>
    </source>
</evidence>
<evidence type="ECO:0000313" key="4">
    <source>
        <dbReference type="Proteomes" id="UP000004088"/>
    </source>
</evidence>
<evidence type="ECO:0000256" key="1">
    <source>
        <dbReference type="ARBA" id="ARBA00023125"/>
    </source>
</evidence>
<dbReference type="SMART" id="SM00530">
    <property type="entry name" value="HTH_XRE"/>
    <property type="match status" value="1"/>
</dbReference>
<feature type="domain" description="HTH cro/C1-type" evidence="2">
    <location>
        <begin position="37"/>
        <end position="91"/>
    </location>
</feature>
<dbReference type="HOGENOM" id="CLU_2273581_0_0_4"/>
<dbReference type="CDD" id="cd00093">
    <property type="entry name" value="HTH_XRE"/>
    <property type="match status" value="1"/>
</dbReference>
<dbReference type="PANTHER" id="PTHR46558:SF5">
    <property type="entry name" value="TRANSCRIPTION REGULATOR"/>
    <property type="match status" value="1"/>
</dbReference>
<reference evidence="3 4" key="1">
    <citation type="submission" date="2011-01" db="EMBL/GenBank/DDBJ databases">
        <authorList>
            <person name="Muzny D."/>
            <person name="Qin X."/>
            <person name="Deng J."/>
            <person name="Jiang H."/>
            <person name="Liu Y."/>
            <person name="Qu J."/>
            <person name="Song X.-Z."/>
            <person name="Zhang L."/>
            <person name="Thornton R."/>
            <person name="Coyle M."/>
            <person name="Francisco L."/>
            <person name="Jackson L."/>
            <person name="Javaid M."/>
            <person name="Korchina V."/>
            <person name="Kovar C."/>
            <person name="Mata R."/>
            <person name="Mathew T."/>
            <person name="Ngo R."/>
            <person name="Nguyen L."/>
            <person name="Nguyen N."/>
            <person name="Okwuonu G."/>
            <person name="Ongeri F."/>
            <person name="Pham C."/>
            <person name="Simmons D."/>
            <person name="Wilczek-Boney K."/>
            <person name="Hale W."/>
            <person name="Jakkamsetti A."/>
            <person name="Pham P."/>
            <person name="Ruth R."/>
            <person name="San Lucas F."/>
            <person name="Warren J."/>
            <person name="Zhang J."/>
            <person name="Zhao Z."/>
            <person name="Zhou C."/>
            <person name="Zhu D."/>
            <person name="Lee S."/>
            <person name="Bess C."/>
            <person name="Blankenburg K."/>
            <person name="Forbes L."/>
            <person name="Fu Q."/>
            <person name="Gubbala S."/>
            <person name="Hirani K."/>
            <person name="Jayaseelan J.C."/>
            <person name="Lara F."/>
            <person name="Munidasa M."/>
            <person name="Palculict T."/>
            <person name="Patil S."/>
            <person name="Pu L.-L."/>
            <person name="Saada N."/>
            <person name="Tang L."/>
            <person name="Weissenberger G."/>
            <person name="Zhu Y."/>
            <person name="Hemphill L."/>
            <person name="Shang Y."/>
            <person name="Youmans B."/>
            <person name="Ayvaz T."/>
            <person name="Ross M."/>
            <person name="Santibanez J."/>
            <person name="Aqrawi P."/>
            <person name="Gross S."/>
            <person name="Joshi V."/>
            <person name="Fowler G."/>
            <person name="Nazareth L."/>
            <person name="Reid J."/>
            <person name="Worley K."/>
            <person name="Petrosino J."/>
            <person name="Highlander S."/>
            <person name="Gibbs R."/>
        </authorList>
    </citation>
    <scope>NUCLEOTIDE SEQUENCE [LARGE SCALE GENOMIC DNA]</scope>
    <source>
        <strain evidence="3 4">ATCC 33394</strain>
    </source>
</reference>
<keyword evidence="1 3" id="KW-0238">DNA-binding</keyword>
<dbReference type="EMBL" id="AEWV01000006">
    <property type="protein sequence ID" value="EGC18321.1"/>
    <property type="molecule type" value="Genomic_DNA"/>
</dbReference>
<sequence length="102" mass="11881">MQAAFAAILSDIFDMKTAQCHTYVRYIGHFIEAMNRVRQFRKQKQLSQQALADLVEVSRQTVNMIENQDYNPTLSLCIRLAKALDTDLNALFWEEEDEQIQP</sequence>
<dbReference type="PROSITE" id="PS50943">
    <property type="entry name" value="HTH_CROC1"/>
    <property type="match status" value="1"/>
</dbReference>
<comment type="caution">
    <text evidence="3">The sequence shown here is derived from an EMBL/GenBank/DDBJ whole genome shotgun (WGS) entry which is preliminary data.</text>
</comment>
<accession>F0EX93</accession>
<dbReference type="Gene3D" id="1.10.260.40">
    <property type="entry name" value="lambda repressor-like DNA-binding domains"/>
    <property type="match status" value="1"/>
</dbReference>
<protein>
    <submittedName>
        <fullName evidence="3">DNA-binding helix-turn-helix protein</fullName>
    </submittedName>
</protein>
<dbReference type="GO" id="GO:0003677">
    <property type="term" value="F:DNA binding"/>
    <property type="evidence" value="ECO:0007669"/>
    <property type="project" value="UniProtKB-KW"/>
</dbReference>
<keyword evidence="4" id="KW-1185">Reference proteome</keyword>
<evidence type="ECO:0000313" key="3">
    <source>
        <dbReference type="EMBL" id="EGC18321.1"/>
    </source>
</evidence>
<dbReference type="SUPFAM" id="SSF47413">
    <property type="entry name" value="lambda repressor-like DNA-binding domains"/>
    <property type="match status" value="1"/>
</dbReference>
<proteinExistence type="predicted"/>
<dbReference type="InterPro" id="IPR001387">
    <property type="entry name" value="Cro/C1-type_HTH"/>
</dbReference>